<dbReference type="AlphaFoldDB" id="A0A183K6P0"/>
<dbReference type="WBParaSite" id="SCUD_0001066501-mRNA-1">
    <property type="protein sequence ID" value="SCUD_0001066501-mRNA-1"/>
    <property type="gene ID" value="SCUD_0001066501"/>
</dbReference>
<reference evidence="3" key="1">
    <citation type="submission" date="2016-06" db="UniProtKB">
        <authorList>
            <consortium name="WormBaseParasite"/>
        </authorList>
    </citation>
    <scope>IDENTIFICATION</scope>
</reference>
<reference evidence="1 2" key="2">
    <citation type="submission" date="2018-11" db="EMBL/GenBank/DDBJ databases">
        <authorList>
            <consortium name="Pathogen Informatics"/>
        </authorList>
    </citation>
    <scope>NUCLEOTIDE SEQUENCE [LARGE SCALE GENOMIC DNA]</scope>
    <source>
        <strain evidence="1">Dakar</strain>
        <strain evidence="2">Dakar, Senegal</strain>
    </source>
</reference>
<keyword evidence="2" id="KW-1185">Reference proteome</keyword>
<sequence length="73" mass="8449">MLYSDHEEENAPHIQGVAVMLSKQPRKTHIEWEPHGSRIIKTSIKTRKEGITMNVIQCHVPTNDSNDDDEHQF</sequence>
<evidence type="ECO:0000313" key="2">
    <source>
        <dbReference type="Proteomes" id="UP000279833"/>
    </source>
</evidence>
<evidence type="ECO:0000313" key="3">
    <source>
        <dbReference type="WBParaSite" id="SCUD_0001066501-mRNA-1"/>
    </source>
</evidence>
<dbReference type="STRING" id="6186.A0A183K6P0"/>
<dbReference type="Proteomes" id="UP000279833">
    <property type="component" value="Unassembled WGS sequence"/>
</dbReference>
<proteinExistence type="predicted"/>
<accession>A0A183K6P0</accession>
<name>A0A183K6P0_9TREM</name>
<dbReference type="EMBL" id="UZAK01033917">
    <property type="protein sequence ID" value="VDP40961.1"/>
    <property type="molecule type" value="Genomic_DNA"/>
</dbReference>
<organism evidence="3">
    <name type="scientific">Schistosoma curassoni</name>
    <dbReference type="NCBI Taxonomy" id="6186"/>
    <lineage>
        <taxon>Eukaryota</taxon>
        <taxon>Metazoa</taxon>
        <taxon>Spiralia</taxon>
        <taxon>Lophotrochozoa</taxon>
        <taxon>Platyhelminthes</taxon>
        <taxon>Trematoda</taxon>
        <taxon>Digenea</taxon>
        <taxon>Strigeidida</taxon>
        <taxon>Schistosomatoidea</taxon>
        <taxon>Schistosomatidae</taxon>
        <taxon>Schistosoma</taxon>
    </lineage>
</organism>
<gene>
    <name evidence="1" type="ORF">SCUD_LOCUS10665</name>
</gene>
<evidence type="ECO:0000313" key="1">
    <source>
        <dbReference type="EMBL" id="VDP40961.1"/>
    </source>
</evidence>
<protein>
    <submittedName>
        <fullName evidence="3">Anaphase-promoting complex subunit 1</fullName>
    </submittedName>
</protein>